<keyword evidence="1" id="KW-1133">Transmembrane helix</keyword>
<dbReference type="RefSeq" id="WP_036623114.1">
    <property type="nucleotide sequence ID" value="NZ_BGML01000003.1"/>
</dbReference>
<proteinExistence type="predicted"/>
<dbReference type="AlphaFoldDB" id="A0A090ZX86"/>
<dbReference type="HOGENOM" id="CLU_397311_0_0_9"/>
<keyword evidence="1" id="KW-0472">Membrane</keyword>
<keyword evidence="3" id="KW-1185">Reference proteome</keyword>
<organism evidence="2 3">
    <name type="scientific">Paenibacillus macerans</name>
    <name type="common">Bacillus macerans</name>
    <dbReference type="NCBI Taxonomy" id="44252"/>
    <lineage>
        <taxon>Bacteria</taxon>
        <taxon>Bacillati</taxon>
        <taxon>Bacillota</taxon>
        <taxon>Bacilli</taxon>
        <taxon>Bacillales</taxon>
        <taxon>Paenibacillaceae</taxon>
        <taxon>Paenibacillus</taxon>
    </lineage>
</organism>
<feature type="transmembrane region" description="Helical" evidence="1">
    <location>
        <begin position="127"/>
        <end position="147"/>
    </location>
</feature>
<feature type="transmembrane region" description="Helical" evidence="1">
    <location>
        <begin position="396"/>
        <end position="416"/>
    </location>
</feature>
<dbReference type="PATRIC" id="fig|44252.3.peg.2899"/>
<feature type="transmembrane region" description="Helical" evidence="1">
    <location>
        <begin position="659"/>
        <end position="679"/>
    </location>
</feature>
<dbReference type="Proteomes" id="UP000029278">
    <property type="component" value="Unassembled WGS sequence"/>
</dbReference>
<reference evidence="2 3" key="1">
    <citation type="submission" date="2014-04" db="EMBL/GenBank/DDBJ databases">
        <authorList>
            <person name="Bishop-Lilly K.A."/>
            <person name="Broomall S.M."/>
            <person name="Chain P.S."/>
            <person name="Chertkov O."/>
            <person name="Coyne S.R."/>
            <person name="Daligault H.E."/>
            <person name="Davenport K.W."/>
            <person name="Erkkila T."/>
            <person name="Frey K.G."/>
            <person name="Gibbons H.S."/>
            <person name="Gu W."/>
            <person name="Jaissle J."/>
            <person name="Johnson S.L."/>
            <person name="Koroleva G.I."/>
            <person name="Ladner J.T."/>
            <person name="Lo C.-C."/>
            <person name="Minogue T.D."/>
            <person name="Munk C."/>
            <person name="Palacios G.F."/>
            <person name="Redden C.L."/>
            <person name="Rosenzweig C.N."/>
            <person name="Scholz M.B."/>
            <person name="Teshima H."/>
            <person name="Xu Y."/>
        </authorList>
    </citation>
    <scope>NUCLEOTIDE SEQUENCE [LARGE SCALE GENOMIC DNA]</scope>
    <source>
        <strain evidence="2 3">8244</strain>
    </source>
</reference>
<dbReference type="OrthoDB" id="2662505at2"/>
<protein>
    <submittedName>
        <fullName evidence="2">Putative membrane protein</fullName>
    </submittedName>
</protein>
<feature type="transmembrane region" description="Helical" evidence="1">
    <location>
        <begin position="307"/>
        <end position="326"/>
    </location>
</feature>
<dbReference type="GeneID" id="77007333"/>
<feature type="transmembrane region" description="Helical" evidence="1">
    <location>
        <begin position="103"/>
        <end position="121"/>
    </location>
</feature>
<feature type="transmembrane region" description="Helical" evidence="1">
    <location>
        <begin position="6"/>
        <end position="24"/>
    </location>
</feature>
<feature type="transmembrane region" description="Helical" evidence="1">
    <location>
        <begin position="269"/>
        <end position="287"/>
    </location>
</feature>
<dbReference type="EMBL" id="JMQA01000026">
    <property type="protein sequence ID" value="KFN08731.1"/>
    <property type="molecule type" value="Genomic_DNA"/>
</dbReference>
<dbReference type="STRING" id="44252.DJ90_4981"/>
<evidence type="ECO:0000313" key="3">
    <source>
        <dbReference type="Proteomes" id="UP000029278"/>
    </source>
</evidence>
<feature type="transmembrane region" description="Helical" evidence="1">
    <location>
        <begin position="512"/>
        <end position="532"/>
    </location>
</feature>
<gene>
    <name evidence="2" type="ORF">DJ90_4981</name>
</gene>
<comment type="caution">
    <text evidence="2">The sequence shown here is derived from an EMBL/GenBank/DDBJ whole genome shotgun (WGS) entry which is preliminary data.</text>
</comment>
<name>A0A090ZX86_PAEMA</name>
<accession>A0A090ZX86</accession>
<keyword evidence="1" id="KW-0812">Transmembrane</keyword>
<evidence type="ECO:0000256" key="1">
    <source>
        <dbReference type="SAM" id="Phobius"/>
    </source>
</evidence>
<evidence type="ECO:0000313" key="2">
    <source>
        <dbReference type="EMBL" id="KFN08731.1"/>
    </source>
</evidence>
<sequence>MELKSALIAVMGISLIGFSLLYAAGRLIGSREEALGFEEGAAERAGRGARDSLNRTFSAFAMRSYALWMKLAPLRHYALKIRKRLAPVHRLDEFELRRETMKFAYFSAGAYVAVVGVLAALNPNWIFVLSLLIAGTVIQGVLLDGYVNRQETRLLEQMLDFFAAVRHAYHRHGMVADAIEEAGETTGREIGIHAHMIGEALTDANPDEALEKYYETAPSRFLKAFAGISRLVLEYGDRKRAQGSLYLRGITSLTGEIQLELIRKNRLDYLLKGLHVIALTPVFFTKPVEVWARSHFPLMDQFYLSKAGMVIKIGLFLIILLSYLLLQKLKSEEETAYRAGQAKVPWEARLLKVRGLGTLGRRFVPRPATEAYHKLARLLKDTNHTLPVELFQIRRVALFVSGLLVTLVAVFTLHHLSRQYILLEPPAGAVFFGSLTKEETAEARVQAELDARVMKQLGMAGDAKVDEVAESAASLMGSGRTAPTREDISAAAQRIQGKLQRWNDEYLKWWELLLALLAGGAGYYFPLWSLMFQRSMRLMDMRHEVYQFQTMIAILRELERISVEEILEWLASYAVIFRTPLQKCLLDYGHGAEAALEELKREVVLDEFRRLADKLLLASEKITIADAFDDLDSEMSYHFEQRRLDYEKSIDVKAGFGRMIGFAPMYSLVFAYLVFPLIWMSFQQMGLYFEQIQKL</sequence>